<reference evidence="1" key="2">
    <citation type="submission" date="2022-01" db="EMBL/GenBank/DDBJ databases">
        <authorList>
            <person name="Yamashiro T."/>
            <person name="Shiraishi A."/>
            <person name="Satake H."/>
            <person name="Nakayama K."/>
        </authorList>
    </citation>
    <scope>NUCLEOTIDE SEQUENCE</scope>
</reference>
<evidence type="ECO:0000313" key="2">
    <source>
        <dbReference type="Proteomes" id="UP001151760"/>
    </source>
</evidence>
<dbReference type="PANTHER" id="PTHR11439:SF508">
    <property type="entry name" value="RNA-DIRECTED DNA POLYMERASE"/>
    <property type="match status" value="1"/>
</dbReference>
<protein>
    <submittedName>
        <fullName evidence="1">Uncharacterized protein</fullName>
    </submittedName>
</protein>
<proteinExistence type="predicted"/>
<accession>A0ABQ5BZK1</accession>
<keyword evidence="2" id="KW-1185">Reference proteome</keyword>
<dbReference type="PANTHER" id="PTHR11439">
    <property type="entry name" value="GAG-POL-RELATED RETROTRANSPOSON"/>
    <property type="match status" value="1"/>
</dbReference>
<name>A0ABQ5BZK1_9ASTR</name>
<evidence type="ECO:0000313" key="1">
    <source>
        <dbReference type="EMBL" id="GJT20335.1"/>
    </source>
</evidence>
<dbReference type="EMBL" id="BQNB010013794">
    <property type="protein sequence ID" value="GJT20335.1"/>
    <property type="molecule type" value="Genomic_DNA"/>
</dbReference>
<sequence length="428" mass="48219">MSDSSNYSNTSDLDDIEDIDLVTQLINQDQQVQGESSRRSRKAINRERDVAEARLMADYFGSSPKYPDYYFRRRYRMNRSLFLEIVQESDDGFVNEFVDDQVTLISRLDMSGPLHLHPNDSTALTIVSIKLKGTGNYQVWSCVIWKELKETYDKVDGSITFGLHHKIHTLKQNGSSVADYYHKLNALWKQFYAMIELPKFLFSLEKFYLMLEVLMLPSFLVYHLIELLLGSSSGVLSEGFHASAFVSNAANTRKFSKESNCGFNGHTIDRCFKIIGYPADFGKNKPGQNVKGKSISNNNSVGSSSSSGFTNEQMATIISLIKDNKVGKNVEANMAVNLCYSILKSHLKIAFKILRYLKSCHGLGIHIVKNPGMSLKAYSDVDWAKCVVTMKSMTGYCVFLNGSLVSWKSKKQITLSKSSTEAKYRALA</sequence>
<gene>
    <name evidence="1" type="ORF">Tco_0890272</name>
</gene>
<comment type="caution">
    <text evidence="1">The sequence shown here is derived from an EMBL/GenBank/DDBJ whole genome shotgun (WGS) entry which is preliminary data.</text>
</comment>
<reference evidence="1" key="1">
    <citation type="journal article" date="2022" name="Int. J. Mol. Sci.">
        <title>Draft Genome of Tanacetum Coccineum: Genomic Comparison of Closely Related Tanacetum-Family Plants.</title>
        <authorList>
            <person name="Yamashiro T."/>
            <person name="Shiraishi A."/>
            <person name="Nakayama K."/>
            <person name="Satake H."/>
        </authorList>
    </citation>
    <scope>NUCLEOTIDE SEQUENCE</scope>
</reference>
<dbReference type="Proteomes" id="UP001151760">
    <property type="component" value="Unassembled WGS sequence"/>
</dbReference>
<organism evidence="1 2">
    <name type="scientific">Tanacetum coccineum</name>
    <dbReference type="NCBI Taxonomy" id="301880"/>
    <lineage>
        <taxon>Eukaryota</taxon>
        <taxon>Viridiplantae</taxon>
        <taxon>Streptophyta</taxon>
        <taxon>Embryophyta</taxon>
        <taxon>Tracheophyta</taxon>
        <taxon>Spermatophyta</taxon>
        <taxon>Magnoliopsida</taxon>
        <taxon>eudicotyledons</taxon>
        <taxon>Gunneridae</taxon>
        <taxon>Pentapetalae</taxon>
        <taxon>asterids</taxon>
        <taxon>campanulids</taxon>
        <taxon>Asterales</taxon>
        <taxon>Asteraceae</taxon>
        <taxon>Asteroideae</taxon>
        <taxon>Anthemideae</taxon>
        <taxon>Anthemidinae</taxon>
        <taxon>Tanacetum</taxon>
    </lineage>
</organism>
<dbReference type="CDD" id="cd09272">
    <property type="entry name" value="RNase_HI_RT_Ty1"/>
    <property type="match status" value="1"/>
</dbReference>